<organism evidence="1 2">
    <name type="scientific">Entomophthora muscae</name>
    <dbReference type="NCBI Taxonomy" id="34485"/>
    <lineage>
        <taxon>Eukaryota</taxon>
        <taxon>Fungi</taxon>
        <taxon>Fungi incertae sedis</taxon>
        <taxon>Zoopagomycota</taxon>
        <taxon>Entomophthoromycotina</taxon>
        <taxon>Entomophthoromycetes</taxon>
        <taxon>Entomophthorales</taxon>
        <taxon>Entomophthoraceae</taxon>
        <taxon>Entomophthora</taxon>
    </lineage>
</organism>
<evidence type="ECO:0000313" key="2">
    <source>
        <dbReference type="Proteomes" id="UP001165960"/>
    </source>
</evidence>
<proteinExistence type="predicted"/>
<dbReference type="Proteomes" id="UP001165960">
    <property type="component" value="Unassembled WGS sequence"/>
</dbReference>
<keyword evidence="2" id="KW-1185">Reference proteome</keyword>
<accession>A0ACC2RV52</accession>
<protein>
    <submittedName>
        <fullName evidence="1">Uncharacterized protein</fullName>
    </submittedName>
</protein>
<sequence length="191" mass="21744">MNLIYLAWLACAASTGPNKPTVSPDALTDYATKFQLTMPRCPAGVYNMFIFLKDARATLDYHMAPVLKEGWDVYIVKDLQDVEGSRSVVNTSVDVHTTKAVGIGYTRFIDEDEPLEFQFHVKNPYTVLGYRRNNMLNIRVYFDKLYPINQQELPTWTEYNIPSLVIPCNAFSPAYSLSVLSLSFAYLSYLL</sequence>
<evidence type="ECO:0000313" key="1">
    <source>
        <dbReference type="EMBL" id="KAJ9053945.1"/>
    </source>
</evidence>
<comment type="caution">
    <text evidence="1">The sequence shown here is derived from an EMBL/GenBank/DDBJ whole genome shotgun (WGS) entry which is preliminary data.</text>
</comment>
<name>A0ACC2RV52_9FUNG</name>
<gene>
    <name evidence="1" type="ORF">DSO57_1019451</name>
</gene>
<reference evidence="1" key="1">
    <citation type="submission" date="2022-04" db="EMBL/GenBank/DDBJ databases">
        <title>Genome of the entomopathogenic fungus Entomophthora muscae.</title>
        <authorList>
            <person name="Elya C."/>
            <person name="Lovett B.R."/>
            <person name="Lee E."/>
            <person name="Macias A.M."/>
            <person name="Hajek A.E."/>
            <person name="De Bivort B.L."/>
            <person name="Kasson M.T."/>
            <person name="De Fine Licht H.H."/>
            <person name="Stajich J.E."/>
        </authorList>
    </citation>
    <scope>NUCLEOTIDE SEQUENCE</scope>
    <source>
        <strain evidence="1">Berkeley</strain>
    </source>
</reference>
<dbReference type="EMBL" id="QTSX02006477">
    <property type="protein sequence ID" value="KAJ9053945.1"/>
    <property type="molecule type" value="Genomic_DNA"/>
</dbReference>